<protein>
    <submittedName>
        <fullName evidence="2">Glycerophosphoryl diester phosphodiesterase</fullName>
    </submittedName>
</protein>
<dbReference type="GO" id="GO:0008081">
    <property type="term" value="F:phosphoric diester hydrolase activity"/>
    <property type="evidence" value="ECO:0007669"/>
    <property type="project" value="InterPro"/>
</dbReference>
<evidence type="ECO:0000313" key="3">
    <source>
        <dbReference type="Proteomes" id="UP000515734"/>
    </source>
</evidence>
<dbReference type="InterPro" id="IPR030395">
    <property type="entry name" value="GP_PDE_dom"/>
</dbReference>
<feature type="domain" description="GP-PDE" evidence="1">
    <location>
        <begin position="13"/>
        <end position="265"/>
    </location>
</feature>
<reference evidence="2 3" key="1">
    <citation type="submission" date="2020-07" db="EMBL/GenBank/DDBJ databases">
        <title>Complete genome sequence of Mycolicibacterium litorale like strain isolated from cardiac implantable electronic device infection.</title>
        <authorList>
            <person name="Fukano H."/>
            <person name="Miyama H."/>
            <person name="Hoshino Y."/>
        </authorList>
    </citation>
    <scope>NUCLEOTIDE SEQUENCE [LARGE SCALE GENOMIC DNA]</scope>
    <source>
        <strain evidence="2 3">NIIDNTM18</strain>
    </source>
</reference>
<dbReference type="PANTHER" id="PTHR46211:SF13">
    <property type="entry name" value="GLYCEROPHOSPHODIESTER PHOSPHODIESTERASE 1-RELATED"/>
    <property type="match status" value="1"/>
</dbReference>
<organism evidence="2 3">
    <name type="scientific">Mycolicibacterium litorale</name>
    <dbReference type="NCBI Taxonomy" id="758802"/>
    <lineage>
        <taxon>Bacteria</taxon>
        <taxon>Bacillati</taxon>
        <taxon>Actinomycetota</taxon>
        <taxon>Actinomycetes</taxon>
        <taxon>Mycobacteriales</taxon>
        <taxon>Mycobacteriaceae</taxon>
        <taxon>Mycolicibacterium</taxon>
    </lineage>
</organism>
<dbReference type="Proteomes" id="UP000515734">
    <property type="component" value="Chromosome"/>
</dbReference>
<dbReference type="InterPro" id="IPR017946">
    <property type="entry name" value="PLC-like_Pdiesterase_TIM-brl"/>
</dbReference>
<sequence length="277" mass="30010">MNPGDGTLGGGHPFVVAHRGASADRPEHTLAAYELALKEGADGVECDVRLTRDGHLVCVHDRRVDRTSSGTGVVSEMTLAELRELDFGSWHASCRPGAGPEMTDVLTLERLVELVLDWHRPVKLFVETKHPVRYGALVESKVLALLHRFGIATPPSADLSRAVVMSFSAAAVWRIRRAAPMLPTVLLGETSRYLGGSAATTVGATAVGPSIMTLREHPELVDRAAAQGRAMYCWTVDHYEDVRYCRDLGVAWVATNHPGRTKDWLQNGLTGAAGTDR</sequence>
<accession>A0A6S6P7B7</accession>
<gene>
    <name evidence="2" type="ORF">NIIDNTM18_50710</name>
</gene>
<dbReference type="AlphaFoldDB" id="A0A6S6P7B7"/>
<dbReference type="PANTHER" id="PTHR46211">
    <property type="entry name" value="GLYCEROPHOSPHORYL DIESTER PHOSPHODIESTERASE"/>
    <property type="match status" value="1"/>
</dbReference>
<evidence type="ECO:0000259" key="1">
    <source>
        <dbReference type="PROSITE" id="PS51704"/>
    </source>
</evidence>
<dbReference type="Gene3D" id="3.20.20.190">
    <property type="entry name" value="Phosphatidylinositol (PI) phosphodiesterase"/>
    <property type="match status" value="1"/>
</dbReference>
<dbReference type="GO" id="GO:0006629">
    <property type="term" value="P:lipid metabolic process"/>
    <property type="evidence" value="ECO:0007669"/>
    <property type="project" value="InterPro"/>
</dbReference>
<dbReference type="CDD" id="cd08582">
    <property type="entry name" value="GDPD_like_2"/>
    <property type="match status" value="1"/>
</dbReference>
<dbReference type="EMBL" id="AP023287">
    <property type="protein sequence ID" value="BCI55793.1"/>
    <property type="molecule type" value="Genomic_DNA"/>
</dbReference>
<dbReference type="SUPFAM" id="SSF51695">
    <property type="entry name" value="PLC-like phosphodiesterases"/>
    <property type="match status" value="1"/>
</dbReference>
<evidence type="ECO:0000313" key="2">
    <source>
        <dbReference type="EMBL" id="BCI55793.1"/>
    </source>
</evidence>
<dbReference type="Pfam" id="PF03009">
    <property type="entry name" value="GDPD"/>
    <property type="match status" value="1"/>
</dbReference>
<proteinExistence type="predicted"/>
<dbReference type="PROSITE" id="PS51704">
    <property type="entry name" value="GP_PDE"/>
    <property type="match status" value="1"/>
</dbReference>
<name>A0A6S6P7B7_9MYCO</name>
<dbReference type="RefSeq" id="WP_185293440.1">
    <property type="nucleotide sequence ID" value="NZ_AP023287.1"/>
</dbReference>